<evidence type="ECO:0000313" key="2">
    <source>
        <dbReference type="Proteomes" id="UP000323300"/>
    </source>
</evidence>
<keyword evidence="2" id="KW-1185">Reference proteome</keyword>
<dbReference type="Proteomes" id="UP000323300">
    <property type="component" value="Unassembled WGS sequence"/>
</dbReference>
<dbReference type="EMBL" id="FOSL01000003">
    <property type="protein sequence ID" value="SFK17535.1"/>
    <property type="molecule type" value="Genomic_DNA"/>
</dbReference>
<organism evidence="1 2">
    <name type="scientific">Neomesorhizobium albiziae</name>
    <dbReference type="NCBI Taxonomy" id="335020"/>
    <lineage>
        <taxon>Bacteria</taxon>
        <taxon>Pseudomonadati</taxon>
        <taxon>Pseudomonadota</taxon>
        <taxon>Alphaproteobacteria</taxon>
        <taxon>Hyphomicrobiales</taxon>
        <taxon>Phyllobacteriaceae</taxon>
        <taxon>Neomesorhizobium</taxon>
    </lineage>
</organism>
<dbReference type="OrthoDB" id="8449815at2"/>
<name>A0A1I3XDD2_9HYPH</name>
<dbReference type="RefSeq" id="WP_149759453.1">
    <property type="nucleotide sequence ID" value="NZ_BSPE01000008.1"/>
</dbReference>
<proteinExistence type="predicted"/>
<gene>
    <name evidence="1" type="ORF">SAMN04488498_103154</name>
</gene>
<sequence>MSAVFCIVPLEFNSFYIAGSRRVHVPCSVDGHAFAADEKCINVGCRMWQDGDVEIHLGRAADFLHYTEPHVEAFLETPRKKVLLFDANYPELMSIRTDSVKTRIRIWANHETEPDHVVVQVGE</sequence>
<dbReference type="AlphaFoldDB" id="A0A1I3XDD2"/>
<accession>A0A1I3XDD2</accession>
<evidence type="ECO:0000313" key="1">
    <source>
        <dbReference type="EMBL" id="SFK17535.1"/>
    </source>
</evidence>
<reference evidence="1 2" key="1">
    <citation type="submission" date="2016-10" db="EMBL/GenBank/DDBJ databases">
        <authorList>
            <person name="Varghese N."/>
            <person name="Submissions S."/>
        </authorList>
    </citation>
    <scope>NUCLEOTIDE SEQUENCE [LARGE SCALE GENOMIC DNA]</scope>
    <source>
        <strain evidence="1 2">DSM 21822</strain>
    </source>
</reference>
<protein>
    <submittedName>
        <fullName evidence="1">Uncharacterized protein</fullName>
    </submittedName>
</protein>